<dbReference type="RefSeq" id="WP_145435521.1">
    <property type="nucleotide sequence ID" value="NZ_CP036339.1"/>
</dbReference>
<name>A0A517U521_9BACT</name>
<dbReference type="AlphaFoldDB" id="A0A517U521"/>
<keyword evidence="3" id="KW-1185">Reference proteome</keyword>
<accession>A0A517U521</accession>
<dbReference type="Proteomes" id="UP000317909">
    <property type="component" value="Chromosome"/>
</dbReference>
<protein>
    <submittedName>
        <fullName evidence="2">Uncharacterized protein</fullName>
    </submittedName>
</protein>
<feature type="transmembrane region" description="Helical" evidence="1">
    <location>
        <begin position="56"/>
        <end position="75"/>
    </location>
</feature>
<reference evidence="2 3" key="1">
    <citation type="submission" date="2019-02" db="EMBL/GenBank/DDBJ databases">
        <title>Deep-cultivation of Planctomycetes and their phenomic and genomic characterization uncovers novel biology.</title>
        <authorList>
            <person name="Wiegand S."/>
            <person name="Jogler M."/>
            <person name="Boedeker C."/>
            <person name="Pinto D."/>
            <person name="Vollmers J."/>
            <person name="Rivas-Marin E."/>
            <person name="Kohn T."/>
            <person name="Peeters S.H."/>
            <person name="Heuer A."/>
            <person name="Rast P."/>
            <person name="Oberbeckmann S."/>
            <person name="Bunk B."/>
            <person name="Jeske O."/>
            <person name="Meyerdierks A."/>
            <person name="Storesund J.E."/>
            <person name="Kallscheuer N."/>
            <person name="Luecker S."/>
            <person name="Lage O.M."/>
            <person name="Pohl T."/>
            <person name="Merkel B.J."/>
            <person name="Hornburger P."/>
            <person name="Mueller R.-W."/>
            <person name="Bruemmer F."/>
            <person name="Labrenz M."/>
            <person name="Spormann A.M."/>
            <person name="Op den Camp H."/>
            <person name="Overmann J."/>
            <person name="Amann R."/>
            <person name="Jetten M.S.M."/>
            <person name="Mascher T."/>
            <person name="Medema M.H."/>
            <person name="Devos D.P."/>
            <person name="Kaster A.-K."/>
            <person name="Ovreas L."/>
            <person name="Rohde M."/>
            <person name="Galperin M.Y."/>
            <person name="Jogler C."/>
        </authorList>
    </citation>
    <scope>NUCLEOTIDE SEQUENCE [LARGE SCALE GENOMIC DNA]</scope>
    <source>
        <strain evidence="2 3">I41</strain>
    </source>
</reference>
<dbReference type="EMBL" id="CP036339">
    <property type="protein sequence ID" value="QDT75734.1"/>
    <property type="molecule type" value="Genomic_DNA"/>
</dbReference>
<organism evidence="2 3">
    <name type="scientific">Lacipirellula limnantheis</name>
    <dbReference type="NCBI Taxonomy" id="2528024"/>
    <lineage>
        <taxon>Bacteria</taxon>
        <taxon>Pseudomonadati</taxon>
        <taxon>Planctomycetota</taxon>
        <taxon>Planctomycetia</taxon>
        <taxon>Pirellulales</taxon>
        <taxon>Lacipirellulaceae</taxon>
        <taxon>Lacipirellula</taxon>
    </lineage>
</organism>
<gene>
    <name evidence="2" type="ORF">I41_49760</name>
</gene>
<evidence type="ECO:0000313" key="2">
    <source>
        <dbReference type="EMBL" id="QDT75734.1"/>
    </source>
</evidence>
<feature type="transmembrane region" description="Helical" evidence="1">
    <location>
        <begin position="30"/>
        <end position="49"/>
    </location>
</feature>
<keyword evidence="1" id="KW-0472">Membrane</keyword>
<sequence>MKRELVVRMQEPMKGDYFGVWWTNGRVRRIFFPLWYPALVFALAGVGVLRFRRQFSIRSALICVSIVAVLLAMAVTL</sequence>
<evidence type="ECO:0000313" key="3">
    <source>
        <dbReference type="Proteomes" id="UP000317909"/>
    </source>
</evidence>
<dbReference type="KEGG" id="llh:I41_49760"/>
<keyword evidence="1" id="KW-0812">Transmembrane</keyword>
<evidence type="ECO:0000256" key="1">
    <source>
        <dbReference type="SAM" id="Phobius"/>
    </source>
</evidence>
<proteinExistence type="predicted"/>
<keyword evidence="1" id="KW-1133">Transmembrane helix</keyword>